<organism evidence="3 4">
    <name type="scientific">Anaerohalosphaera lusitana</name>
    <dbReference type="NCBI Taxonomy" id="1936003"/>
    <lineage>
        <taxon>Bacteria</taxon>
        <taxon>Pseudomonadati</taxon>
        <taxon>Planctomycetota</taxon>
        <taxon>Phycisphaerae</taxon>
        <taxon>Sedimentisphaerales</taxon>
        <taxon>Anaerohalosphaeraceae</taxon>
        <taxon>Anaerohalosphaera</taxon>
    </lineage>
</organism>
<dbReference type="InterPro" id="IPR029058">
    <property type="entry name" value="AB_hydrolase_fold"/>
</dbReference>
<dbReference type="InterPro" id="IPR005674">
    <property type="entry name" value="CocE/Ser_esterase"/>
</dbReference>
<dbReference type="SMART" id="SM00939">
    <property type="entry name" value="PepX_C"/>
    <property type="match status" value="1"/>
</dbReference>
<dbReference type="KEGG" id="alus:STSP2_01377"/>
<name>A0A1U9NJW9_9BACT</name>
<sequence>MKRITDFPEKVKHIENTFITMRDGCKLAARIWMPESADEQPVPAVLEYLPYRKRDGTRNRDDQVQTYFAGHGYAGVRVDMRGSGDSEGILEDEYLELEQRDCLDVLEWLEKQPWCTGDVGMIGISWGGFNGLQVAALRPPQLKTIITVCSTDDRYADDVHYMGGCLLGDNLSWASTMFAYNSCPPDPEIVGDKWRQMWLDRLEHSGLWLKKWLHHQHRDAYWKHGSICEDFSTVQIPVLAASGWADGYTNSVFRLVENLQGPVKGLVGPWSHKYPHEGKPGPAIGFLQECVKWWDKWLKGKDNDIMEGPALIAWMQDSVPPFTKYEYRPGRWVGEDTWPSDNVKYRDYKIAPHALTESGEPEVKPFPIQSPLTVGLFAGKWCSYHAGPDLPHDQRQEDGGALVFETEALDEQVEIFGAPVADLVLTSDKPVAMVACRLSDVAPDGKTTRITYGILNLTHRESHEKPEKLLPGQKYRVQVQLNDIAQIFPAGHKIRLSISSSYWPLAWPSPEPAMLNIYSGESEFKLPTRKRRDIDQKIHFDRPEAGPPTNKEVIEGEHHVWNVIRNLATDESVLEVVKDLGKFRIKDIDTEMGCSTYEWYRNQNDDYNSAQGETLWERSFKRGDWDAGTITKTRLSCDERFFYVHAQLDAYEGPNRVFSKDWNEKIPRRLV</sequence>
<dbReference type="PANTHER" id="PTHR43056">
    <property type="entry name" value="PEPTIDASE S9 PROLYL OLIGOPEPTIDASE"/>
    <property type="match status" value="1"/>
</dbReference>
<reference evidence="4" key="1">
    <citation type="submission" date="2017-02" db="EMBL/GenBank/DDBJ databases">
        <title>Comparative genomics and description of representatives of a novel lineage of planctomycetes thriving in anoxic sediments.</title>
        <authorList>
            <person name="Spring S."/>
            <person name="Bunk B."/>
            <person name="Sproer C."/>
        </authorList>
    </citation>
    <scope>NUCLEOTIDE SEQUENCE [LARGE SCALE GENOMIC DNA]</scope>
    <source>
        <strain evidence="4">ST-NAGAB-D1</strain>
    </source>
</reference>
<evidence type="ECO:0000256" key="1">
    <source>
        <dbReference type="ARBA" id="ARBA00022801"/>
    </source>
</evidence>
<proteinExistence type="predicted"/>
<dbReference type="RefSeq" id="WP_146661027.1">
    <property type="nucleotide sequence ID" value="NZ_CP019791.1"/>
</dbReference>
<dbReference type="Gene3D" id="2.60.120.260">
    <property type="entry name" value="Galactose-binding domain-like"/>
    <property type="match status" value="1"/>
</dbReference>
<dbReference type="InterPro" id="IPR000383">
    <property type="entry name" value="Xaa-Pro-like_dom"/>
</dbReference>
<evidence type="ECO:0000259" key="2">
    <source>
        <dbReference type="SMART" id="SM00939"/>
    </source>
</evidence>
<keyword evidence="1 3" id="KW-0378">Hydrolase</keyword>
<protein>
    <submittedName>
        <fullName evidence="3">Cocaine esterase</fullName>
        <ecNumber evidence="3">3.1.1.84</ecNumber>
    </submittedName>
</protein>
<dbReference type="OrthoDB" id="238714at2"/>
<dbReference type="STRING" id="1936003.STSP2_01377"/>
<dbReference type="AlphaFoldDB" id="A0A1U9NJW9"/>
<dbReference type="Pfam" id="PF08530">
    <property type="entry name" value="PepX_C"/>
    <property type="match status" value="1"/>
</dbReference>
<dbReference type="EMBL" id="CP019791">
    <property type="protein sequence ID" value="AQT68221.1"/>
    <property type="molecule type" value="Genomic_DNA"/>
</dbReference>
<dbReference type="PANTHER" id="PTHR43056:SF10">
    <property type="entry name" value="COCE_NOND FAMILY, PUTATIVE (AFU_ORTHOLOGUE AFUA_7G00600)-RELATED"/>
    <property type="match status" value="1"/>
</dbReference>
<dbReference type="EC" id="3.1.1.84" evidence="3"/>
<accession>A0A1U9NJW9</accession>
<keyword evidence="4" id="KW-1185">Reference proteome</keyword>
<dbReference type="Gene3D" id="3.40.50.1820">
    <property type="entry name" value="alpha/beta hydrolase"/>
    <property type="match status" value="1"/>
</dbReference>
<gene>
    <name evidence="3" type="primary">cocE</name>
    <name evidence="3" type="ORF">STSP2_01377</name>
</gene>
<dbReference type="GO" id="GO:0008239">
    <property type="term" value="F:dipeptidyl-peptidase activity"/>
    <property type="evidence" value="ECO:0007669"/>
    <property type="project" value="InterPro"/>
</dbReference>
<evidence type="ECO:0000313" key="3">
    <source>
        <dbReference type="EMBL" id="AQT68221.1"/>
    </source>
</evidence>
<dbReference type="InterPro" id="IPR013736">
    <property type="entry name" value="Xaa-Pro_dipept_C"/>
</dbReference>
<dbReference type="SUPFAM" id="SSF53474">
    <property type="entry name" value="alpha/beta-Hydrolases"/>
    <property type="match status" value="1"/>
</dbReference>
<dbReference type="InterPro" id="IPR008979">
    <property type="entry name" value="Galactose-bd-like_sf"/>
</dbReference>
<dbReference type="Gene3D" id="1.10.3020.10">
    <property type="entry name" value="alpha-amino acid ester hydrolase ( Helical cap domain)"/>
    <property type="match status" value="1"/>
</dbReference>
<dbReference type="Proteomes" id="UP000189674">
    <property type="component" value="Chromosome"/>
</dbReference>
<dbReference type="NCBIfam" id="TIGR00976">
    <property type="entry name" value="CocE_NonD"/>
    <property type="match status" value="1"/>
</dbReference>
<evidence type="ECO:0000313" key="4">
    <source>
        <dbReference type="Proteomes" id="UP000189674"/>
    </source>
</evidence>
<dbReference type="SUPFAM" id="SSF49785">
    <property type="entry name" value="Galactose-binding domain-like"/>
    <property type="match status" value="1"/>
</dbReference>
<dbReference type="InterPro" id="IPR050585">
    <property type="entry name" value="Xaa-Pro_dipeptidyl-ppase/CocE"/>
</dbReference>
<feature type="domain" description="Xaa-Pro dipeptidyl-peptidase C-terminal" evidence="2">
    <location>
        <begin position="291"/>
        <end position="549"/>
    </location>
</feature>
<dbReference type="Pfam" id="PF02129">
    <property type="entry name" value="Peptidase_S15"/>
    <property type="match status" value="1"/>
</dbReference>